<evidence type="ECO:0000256" key="2">
    <source>
        <dbReference type="SAM" id="SignalP"/>
    </source>
</evidence>
<protein>
    <submittedName>
        <fullName evidence="4">Nucleoside-binding protein</fullName>
    </submittedName>
</protein>
<dbReference type="OrthoDB" id="9781639at2"/>
<dbReference type="AlphaFoldDB" id="A0A285NDX6"/>
<dbReference type="Gene3D" id="3.40.50.2300">
    <property type="match status" value="2"/>
</dbReference>
<dbReference type="CDD" id="cd19963">
    <property type="entry name" value="PBP1_BMP-like"/>
    <property type="match status" value="1"/>
</dbReference>
<dbReference type="PROSITE" id="PS51257">
    <property type="entry name" value="PROKAR_LIPOPROTEIN"/>
    <property type="match status" value="1"/>
</dbReference>
<sequence length="371" mass="40673">MRKLLAAAVLAVSAFALTACDDKKEEAKAPKEPAKAEAPSKVKVGFVYVGPIGDHGWSYQHDQGRLAIEKKFGDKVETTYVEKVAEGPDAERVIEKMARDGSDLIFTTSFGFMNPTIKVAEKHPNVKFEHATGYKRAENVSTYAARFYEGRYVIGQIAAKMSKTKTVGYIASFPIPEVVRGINSFLLGAQSVDPEMKIKVIWVNSWFDPGKEADAAKALIDQGADIITQHTDSPAALQVAEERGVFAFGQASDMIKFGPKSQLTAIVDDWSEYYINRVQAVLDNKWESTDTWGGFAEKMVVMADYTNLPADVVEMAKKTAADIESGALHPFKGPIFKQDGTQAIKEGETLDAGTLLGMNWYVKGVDDKLPQ</sequence>
<gene>
    <name evidence="4" type="ORF">SAMN06265368_1184</name>
</gene>
<dbReference type="PANTHER" id="PTHR43208:SF1">
    <property type="entry name" value="ABC TRANSPORTER SUBSTRATE-BINDING PROTEIN"/>
    <property type="match status" value="1"/>
</dbReference>
<proteinExistence type="predicted"/>
<dbReference type="EMBL" id="OBEL01000001">
    <property type="protein sequence ID" value="SNZ07649.1"/>
    <property type="molecule type" value="Genomic_DNA"/>
</dbReference>
<feature type="signal peptide" evidence="2">
    <location>
        <begin position="1"/>
        <end position="19"/>
    </location>
</feature>
<dbReference type="RefSeq" id="WP_097152403.1">
    <property type="nucleotide sequence ID" value="NZ_OBEL01000001.1"/>
</dbReference>
<evidence type="ECO:0000313" key="4">
    <source>
        <dbReference type="EMBL" id="SNZ07649.1"/>
    </source>
</evidence>
<dbReference type="InterPro" id="IPR052910">
    <property type="entry name" value="ABC-Purine-Binding"/>
</dbReference>
<feature type="domain" description="ABC transporter substrate-binding protein PnrA-like" evidence="3">
    <location>
        <begin position="41"/>
        <end position="304"/>
    </location>
</feature>
<accession>A0A285NDX6</accession>
<keyword evidence="5" id="KW-1185">Reference proteome</keyword>
<dbReference type="InterPro" id="IPR003760">
    <property type="entry name" value="PnrA-like"/>
</dbReference>
<evidence type="ECO:0000313" key="5">
    <source>
        <dbReference type="Proteomes" id="UP000219439"/>
    </source>
</evidence>
<dbReference type="PANTHER" id="PTHR43208">
    <property type="entry name" value="ABC TRANSPORTER SUBSTRATE-BINDING PROTEIN"/>
    <property type="match status" value="1"/>
</dbReference>
<evidence type="ECO:0000259" key="3">
    <source>
        <dbReference type="Pfam" id="PF02608"/>
    </source>
</evidence>
<keyword evidence="1 2" id="KW-0732">Signal</keyword>
<dbReference type="GO" id="GO:0005886">
    <property type="term" value="C:plasma membrane"/>
    <property type="evidence" value="ECO:0007669"/>
    <property type="project" value="InterPro"/>
</dbReference>
<reference evidence="4 5" key="1">
    <citation type="submission" date="2017-09" db="EMBL/GenBank/DDBJ databases">
        <authorList>
            <person name="Ehlers B."/>
            <person name="Leendertz F.H."/>
        </authorList>
    </citation>
    <scope>NUCLEOTIDE SEQUENCE [LARGE SCALE GENOMIC DNA]</scope>
    <source>
        <strain evidence="4 5">DSM 18289</strain>
    </source>
</reference>
<organism evidence="4 5">
    <name type="scientific">Cohaesibacter gelatinilyticus</name>
    <dbReference type="NCBI Taxonomy" id="372072"/>
    <lineage>
        <taxon>Bacteria</taxon>
        <taxon>Pseudomonadati</taxon>
        <taxon>Pseudomonadota</taxon>
        <taxon>Alphaproteobacteria</taxon>
        <taxon>Hyphomicrobiales</taxon>
        <taxon>Cohaesibacteraceae</taxon>
    </lineage>
</organism>
<feature type="chain" id="PRO_5013080605" evidence="2">
    <location>
        <begin position="20"/>
        <end position="371"/>
    </location>
</feature>
<dbReference type="Proteomes" id="UP000219439">
    <property type="component" value="Unassembled WGS sequence"/>
</dbReference>
<name>A0A285NDX6_9HYPH</name>
<evidence type="ECO:0000256" key="1">
    <source>
        <dbReference type="ARBA" id="ARBA00022729"/>
    </source>
</evidence>
<dbReference type="Pfam" id="PF02608">
    <property type="entry name" value="Bmp"/>
    <property type="match status" value="1"/>
</dbReference>